<feature type="domain" description="C2H2-type" evidence="9">
    <location>
        <begin position="339"/>
        <end position="366"/>
    </location>
</feature>
<dbReference type="InterPro" id="IPR050331">
    <property type="entry name" value="Zinc_finger"/>
</dbReference>
<dbReference type="EMBL" id="JAWQEG010002697">
    <property type="protein sequence ID" value="KAK3870237.1"/>
    <property type="molecule type" value="Genomic_DNA"/>
</dbReference>
<gene>
    <name evidence="10" type="ORF">Pcinc_024501</name>
</gene>
<feature type="region of interest" description="Disordered" evidence="8">
    <location>
        <begin position="209"/>
        <end position="305"/>
    </location>
</feature>
<proteinExistence type="predicted"/>
<dbReference type="FunFam" id="3.30.160.60:FF:000912">
    <property type="entry name" value="Zinc finger protein 660"/>
    <property type="match status" value="1"/>
</dbReference>
<dbReference type="GO" id="GO:0008270">
    <property type="term" value="F:zinc ion binding"/>
    <property type="evidence" value="ECO:0007669"/>
    <property type="project" value="UniProtKB-KW"/>
</dbReference>
<comment type="subcellular location">
    <subcellularLocation>
        <location evidence="1">Nucleus</location>
    </subcellularLocation>
</comment>
<feature type="compositionally biased region" description="Acidic residues" evidence="8">
    <location>
        <begin position="481"/>
        <end position="494"/>
    </location>
</feature>
<keyword evidence="6" id="KW-0539">Nucleus</keyword>
<feature type="compositionally biased region" description="Basic and acidic residues" evidence="8">
    <location>
        <begin position="507"/>
        <end position="521"/>
    </location>
</feature>
<evidence type="ECO:0000256" key="5">
    <source>
        <dbReference type="ARBA" id="ARBA00022833"/>
    </source>
</evidence>
<dbReference type="FunFam" id="3.30.160.60:FF:001498">
    <property type="entry name" value="Zinc finger protein 404"/>
    <property type="match status" value="1"/>
</dbReference>
<sequence>MEERLGPRQQWGALRCHEQIDLKYMTTLRRGKEMGGAAFDGVAGGVGPGPDTCGVMKEGGDTEKDPGSAALAHKTGGTDLNLGLGGHLGPTRHMSGGGGLPGLQPLHHPFQLAALTSHQHQAAAAAAASAAVRMLYPSLLPNFSSASLMASLAAARSGHHFLNQPPSGPPTALPPTSGSLANLHATLAASDTARQRDILATLSKITTTSSSTYLPHHDSPVKPDPATSDSGHRASPASFSSSSGVGGSPSLAPLLTHPNMVGAAATTGGLGSETPSPTAGSSPPGSNGRMDPYTSTTPTRKAAATRPDRVFTCKICNRSFGYKHVLQNHERTHTGEKPFECKECHKRFTRDHHLKTHMRLHTGEKPYHCTHCDRQFVQVANLRRHLRVHTGERPYSCEICSSRFSDSNQLKAHMLIHKGEKPFECMRCFGRYRRRHHLMHHKCPSDPEGDPRRSDQLQYSETTFLEPDSFSLGTDSFSLGPEEEDDYDFPEEELPPPATLLEEEPLQMEKRRERKSRDPRRVINHPVGGLVGGGGGLRVLDPAHLMPGHQSSLPEQTEPEDLSLGSSRSRDRNYSGMSAVSSASGTPVSDLDYTRPLHTTPRTTAQDSSRFSRHSDDEEPMSSQA</sequence>
<comment type="caution">
    <text evidence="10">The sequence shown here is derived from an EMBL/GenBank/DDBJ whole genome shotgun (WGS) entry which is preliminary data.</text>
</comment>
<evidence type="ECO:0000256" key="1">
    <source>
        <dbReference type="ARBA" id="ARBA00004123"/>
    </source>
</evidence>
<feature type="region of interest" description="Disordered" evidence="8">
    <location>
        <begin position="463"/>
        <end position="625"/>
    </location>
</feature>
<dbReference type="FunFam" id="3.30.160.60:FF:000624">
    <property type="entry name" value="zinc finger protein 697"/>
    <property type="match status" value="1"/>
</dbReference>
<keyword evidence="5" id="KW-0862">Zinc</keyword>
<evidence type="ECO:0000256" key="7">
    <source>
        <dbReference type="PROSITE-ProRule" id="PRU00042"/>
    </source>
</evidence>
<dbReference type="InterPro" id="IPR036236">
    <property type="entry name" value="Znf_C2H2_sf"/>
</dbReference>
<evidence type="ECO:0000256" key="6">
    <source>
        <dbReference type="ARBA" id="ARBA00023242"/>
    </source>
</evidence>
<keyword evidence="3" id="KW-0677">Repeat</keyword>
<dbReference type="GO" id="GO:0045596">
    <property type="term" value="P:negative regulation of cell differentiation"/>
    <property type="evidence" value="ECO:0007669"/>
    <property type="project" value="UniProtKB-ARBA"/>
</dbReference>
<feature type="compositionally biased region" description="Polar residues" evidence="8">
    <location>
        <begin position="600"/>
        <end position="609"/>
    </location>
</feature>
<dbReference type="AlphaFoldDB" id="A0AAE1FAB5"/>
<feature type="domain" description="C2H2-type" evidence="9">
    <location>
        <begin position="395"/>
        <end position="422"/>
    </location>
</feature>
<evidence type="ECO:0000259" key="9">
    <source>
        <dbReference type="PROSITE" id="PS50157"/>
    </source>
</evidence>
<dbReference type="Gene3D" id="3.30.160.60">
    <property type="entry name" value="Classic Zinc Finger"/>
    <property type="match status" value="4"/>
</dbReference>
<dbReference type="SUPFAM" id="SSF57667">
    <property type="entry name" value="beta-beta-alpha zinc fingers"/>
    <property type="match status" value="3"/>
</dbReference>
<dbReference type="FunFam" id="3.30.160.60:FF:002373">
    <property type="entry name" value="Protein krueppel"/>
    <property type="match status" value="1"/>
</dbReference>
<evidence type="ECO:0000313" key="11">
    <source>
        <dbReference type="Proteomes" id="UP001286313"/>
    </source>
</evidence>
<evidence type="ECO:0000256" key="2">
    <source>
        <dbReference type="ARBA" id="ARBA00022723"/>
    </source>
</evidence>
<feature type="compositionally biased region" description="Low complexity" evidence="8">
    <location>
        <begin position="234"/>
        <end position="255"/>
    </location>
</feature>
<dbReference type="PANTHER" id="PTHR16515">
    <property type="entry name" value="PR DOMAIN ZINC FINGER PROTEIN"/>
    <property type="match status" value="1"/>
</dbReference>
<dbReference type="Pfam" id="PF00096">
    <property type="entry name" value="zf-C2H2"/>
    <property type="match status" value="4"/>
</dbReference>
<keyword evidence="2" id="KW-0479">Metal-binding</keyword>
<evidence type="ECO:0000313" key="10">
    <source>
        <dbReference type="EMBL" id="KAK3870237.1"/>
    </source>
</evidence>
<evidence type="ECO:0000256" key="8">
    <source>
        <dbReference type="SAM" id="MobiDB-lite"/>
    </source>
</evidence>
<dbReference type="PROSITE" id="PS00028">
    <property type="entry name" value="ZINC_FINGER_C2H2_1"/>
    <property type="match status" value="4"/>
</dbReference>
<dbReference type="InterPro" id="IPR013087">
    <property type="entry name" value="Znf_C2H2_type"/>
</dbReference>
<reference evidence="10" key="1">
    <citation type="submission" date="2023-10" db="EMBL/GenBank/DDBJ databases">
        <title>Genome assemblies of two species of porcelain crab, Petrolisthes cinctipes and Petrolisthes manimaculis (Anomura: Porcellanidae).</title>
        <authorList>
            <person name="Angst P."/>
        </authorList>
    </citation>
    <scope>NUCLEOTIDE SEQUENCE</scope>
    <source>
        <strain evidence="10">PB745_01</strain>
        <tissue evidence="10">Gill</tissue>
    </source>
</reference>
<dbReference type="GO" id="GO:0005634">
    <property type="term" value="C:nucleus"/>
    <property type="evidence" value="ECO:0007669"/>
    <property type="project" value="UniProtKB-SubCell"/>
</dbReference>
<name>A0AAE1FAB5_PETCI</name>
<keyword evidence="4 7" id="KW-0863">Zinc-finger</keyword>
<accession>A0AAE1FAB5</accession>
<keyword evidence="11" id="KW-1185">Reference proteome</keyword>
<dbReference type="PANTHER" id="PTHR16515:SF58">
    <property type="entry name" value="ZINC FINGER PROTEIN 22"/>
    <property type="match status" value="1"/>
</dbReference>
<protein>
    <recommendedName>
        <fullName evidence="9">C2H2-type domain-containing protein</fullName>
    </recommendedName>
</protein>
<feature type="domain" description="C2H2-type" evidence="9">
    <location>
        <begin position="311"/>
        <end position="338"/>
    </location>
</feature>
<feature type="domain" description="C2H2-type" evidence="9">
    <location>
        <begin position="367"/>
        <end position="394"/>
    </location>
</feature>
<dbReference type="PROSITE" id="PS50157">
    <property type="entry name" value="ZINC_FINGER_C2H2_2"/>
    <property type="match status" value="4"/>
</dbReference>
<evidence type="ECO:0000256" key="3">
    <source>
        <dbReference type="ARBA" id="ARBA00022737"/>
    </source>
</evidence>
<dbReference type="SMART" id="SM00355">
    <property type="entry name" value="ZnF_C2H2"/>
    <property type="match status" value="4"/>
</dbReference>
<evidence type="ECO:0000256" key="4">
    <source>
        <dbReference type="ARBA" id="ARBA00022771"/>
    </source>
</evidence>
<feature type="compositionally biased region" description="Polar residues" evidence="8">
    <location>
        <begin position="575"/>
        <end position="587"/>
    </location>
</feature>
<dbReference type="GO" id="GO:0000122">
    <property type="term" value="P:negative regulation of transcription by RNA polymerase II"/>
    <property type="evidence" value="ECO:0007669"/>
    <property type="project" value="UniProtKB-ARBA"/>
</dbReference>
<organism evidence="10 11">
    <name type="scientific">Petrolisthes cinctipes</name>
    <name type="common">Flat porcelain crab</name>
    <dbReference type="NCBI Taxonomy" id="88211"/>
    <lineage>
        <taxon>Eukaryota</taxon>
        <taxon>Metazoa</taxon>
        <taxon>Ecdysozoa</taxon>
        <taxon>Arthropoda</taxon>
        <taxon>Crustacea</taxon>
        <taxon>Multicrustacea</taxon>
        <taxon>Malacostraca</taxon>
        <taxon>Eumalacostraca</taxon>
        <taxon>Eucarida</taxon>
        <taxon>Decapoda</taxon>
        <taxon>Pleocyemata</taxon>
        <taxon>Anomura</taxon>
        <taxon>Galatheoidea</taxon>
        <taxon>Porcellanidae</taxon>
        <taxon>Petrolisthes</taxon>
    </lineage>
</organism>
<dbReference type="Proteomes" id="UP001286313">
    <property type="component" value="Unassembled WGS sequence"/>
</dbReference>
<feature type="compositionally biased region" description="Low complexity" evidence="8">
    <location>
        <begin position="272"/>
        <end position="305"/>
    </location>
</feature>